<feature type="domain" description="Malonyl-CoA:ACP transacylase (MAT)" evidence="6">
    <location>
        <begin position="5"/>
        <end position="277"/>
    </location>
</feature>
<accession>A0A4P7SLB5</accession>
<proteinExistence type="inferred from homology"/>
<dbReference type="Pfam" id="PF00698">
    <property type="entry name" value="Acyl_transf_1"/>
    <property type="match status" value="1"/>
</dbReference>
<dbReference type="GO" id="GO:0005829">
    <property type="term" value="C:cytosol"/>
    <property type="evidence" value="ECO:0007669"/>
    <property type="project" value="TreeGrafter"/>
</dbReference>
<evidence type="ECO:0000313" key="8">
    <source>
        <dbReference type="Proteomes" id="UP000296469"/>
    </source>
</evidence>
<keyword evidence="8" id="KW-1185">Reference proteome</keyword>
<reference evidence="7 8" key="1">
    <citation type="submission" date="2019-04" db="EMBL/GenBank/DDBJ databases">
        <title>Isolation and identification of Cellulomonas shaoxiangyii sp. Nov. isolated from feces of the Tibetan antelopes (Pantholops hodgsonii) in the Qinghai-Tibet plateau of China.</title>
        <authorList>
            <person name="Tian Z."/>
        </authorList>
    </citation>
    <scope>NUCLEOTIDE SEQUENCE [LARGE SCALE GENOMIC DNA]</scope>
    <source>
        <strain evidence="7 8">Z28</strain>
    </source>
</reference>
<dbReference type="InterPro" id="IPR001227">
    <property type="entry name" value="Ac_transferase_dom_sf"/>
</dbReference>
<dbReference type="SMART" id="SM00827">
    <property type="entry name" value="PKS_AT"/>
    <property type="match status" value="1"/>
</dbReference>
<dbReference type="Gene3D" id="3.30.70.250">
    <property type="entry name" value="Malonyl-CoA ACP transacylase, ACP-binding"/>
    <property type="match status" value="1"/>
</dbReference>
<evidence type="ECO:0000256" key="5">
    <source>
        <dbReference type="PIRSR" id="PIRSR000446-1"/>
    </source>
</evidence>
<dbReference type="EMBL" id="CP039291">
    <property type="protein sequence ID" value="QCB95012.1"/>
    <property type="molecule type" value="Genomic_DNA"/>
</dbReference>
<name>A0A4P7SLB5_9CELL</name>
<evidence type="ECO:0000256" key="1">
    <source>
        <dbReference type="ARBA" id="ARBA00022679"/>
    </source>
</evidence>
<keyword evidence="1 4" id="KW-0808">Transferase</keyword>
<dbReference type="Proteomes" id="UP000296469">
    <property type="component" value="Chromosome"/>
</dbReference>
<dbReference type="RefSeq" id="WP_135972142.1">
    <property type="nucleotide sequence ID" value="NZ_CP039291.1"/>
</dbReference>
<evidence type="ECO:0000256" key="2">
    <source>
        <dbReference type="ARBA" id="ARBA00023315"/>
    </source>
</evidence>
<protein>
    <recommendedName>
        <fullName evidence="4">Malonyl CoA-acyl carrier protein transacylase</fullName>
        <ecNumber evidence="4">2.3.1.39</ecNumber>
    </recommendedName>
</protein>
<evidence type="ECO:0000313" key="7">
    <source>
        <dbReference type="EMBL" id="QCB95012.1"/>
    </source>
</evidence>
<evidence type="ECO:0000259" key="6">
    <source>
        <dbReference type="SMART" id="SM00827"/>
    </source>
</evidence>
<dbReference type="PANTHER" id="PTHR42681:SF1">
    <property type="entry name" value="MALONYL-COA-ACYL CARRIER PROTEIN TRANSACYLASE, MITOCHONDRIAL"/>
    <property type="match status" value="1"/>
</dbReference>
<dbReference type="GO" id="GO:0006633">
    <property type="term" value="P:fatty acid biosynthetic process"/>
    <property type="evidence" value="ECO:0007669"/>
    <property type="project" value="TreeGrafter"/>
</dbReference>
<evidence type="ECO:0000256" key="4">
    <source>
        <dbReference type="PIRNR" id="PIRNR000446"/>
    </source>
</evidence>
<dbReference type="Gene3D" id="3.40.366.10">
    <property type="entry name" value="Malonyl-Coenzyme A Acyl Carrier Protein, domain 2"/>
    <property type="match status" value="1"/>
</dbReference>
<dbReference type="InterPro" id="IPR024925">
    <property type="entry name" value="Malonyl_CoA-ACP_transAc"/>
</dbReference>
<keyword evidence="2 4" id="KW-0012">Acyltransferase</keyword>
<gene>
    <name evidence="7" type="ORF">E5225_17030</name>
</gene>
<feature type="active site" evidence="5">
    <location>
        <position position="87"/>
    </location>
</feature>
<feature type="active site" evidence="5">
    <location>
        <position position="192"/>
    </location>
</feature>
<dbReference type="GO" id="GO:0004314">
    <property type="term" value="F:[acyl-carrier-protein] S-malonyltransferase activity"/>
    <property type="evidence" value="ECO:0007669"/>
    <property type="project" value="UniProtKB-EC"/>
</dbReference>
<dbReference type="PANTHER" id="PTHR42681">
    <property type="entry name" value="MALONYL-COA-ACYL CARRIER PROTEIN TRANSACYLASE, MITOCHONDRIAL"/>
    <property type="match status" value="1"/>
</dbReference>
<dbReference type="InterPro" id="IPR050858">
    <property type="entry name" value="Mal-CoA-ACP_Trans/PKS_FabD"/>
</dbReference>
<comment type="similarity">
    <text evidence="4">Belongs to the fabD family.</text>
</comment>
<dbReference type="InterPro" id="IPR016036">
    <property type="entry name" value="Malonyl_transacylase_ACP-bd"/>
</dbReference>
<dbReference type="AlphaFoldDB" id="A0A4P7SLB5"/>
<organism evidence="7 8">
    <name type="scientific">Cellulomonas shaoxiangyii</name>
    <dbReference type="NCBI Taxonomy" id="2566013"/>
    <lineage>
        <taxon>Bacteria</taxon>
        <taxon>Bacillati</taxon>
        <taxon>Actinomycetota</taxon>
        <taxon>Actinomycetes</taxon>
        <taxon>Micrococcales</taxon>
        <taxon>Cellulomonadaceae</taxon>
        <taxon>Cellulomonas</taxon>
    </lineage>
</organism>
<evidence type="ECO:0000256" key="3">
    <source>
        <dbReference type="ARBA" id="ARBA00048462"/>
    </source>
</evidence>
<dbReference type="SUPFAM" id="SSF52151">
    <property type="entry name" value="FabD/lysophospholipase-like"/>
    <property type="match status" value="1"/>
</dbReference>
<dbReference type="PIRSF" id="PIRSF000446">
    <property type="entry name" value="Mct"/>
    <property type="match status" value="1"/>
</dbReference>
<dbReference type="InterPro" id="IPR016035">
    <property type="entry name" value="Acyl_Trfase/lysoPLipase"/>
</dbReference>
<dbReference type="KEGG" id="celz:E5225_17030"/>
<dbReference type="EC" id="2.3.1.39" evidence="4"/>
<comment type="catalytic activity">
    <reaction evidence="3 4">
        <text>holo-[ACP] + malonyl-CoA = malonyl-[ACP] + CoA</text>
        <dbReference type="Rhea" id="RHEA:41792"/>
        <dbReference type="Rhea" id="RHEA-COMP:9623"/>
        <dbReference type="Rhea" id="RHEA-COMP:9685"/>
        <dbReference type="ChEBI" id="CHEBI:57287"/>
        <dbReference type="ChEBI" id="CHEBI:57384"/>
        <dbReference type="ChEBI" id="CHEBI:64479"/>
        <dbReference type="ChEBI" id="CHEBI:78449"/>
        <dbReference type="EC" id="2.3.1.39"/>
    </reaction>
</comment>
<dbReference type="OrthoDB" id="3248271at2"/>
<dbReference type="InterPro" id="IPR014043">
    <property type="entry name" value="Acyl_transferase_dom"/>
</dbReference>
<dbReference type="SUPFAM" id="SSF55048">
    <property type="entry name" value="Probable ACP-binding domain of malonyl-CoA ACP transacylase"/>
    <property type="match status" value="1"/>
</dbReference>
<sequence>MRALVFAGQGIQRKGMGAGLFERYDALVAEADSVLGWSLRELCETGDTGRLTDTRYAQPAIFMVNALHALARADEGGGDYPVYAGHSLGELNALVAAGMLDLVTGLRLVRERGLAMAAVTGGGMVAVTGLGADRVEQVVRGSGLTQVFLANRNSDQQVTLGGESTQLGLASRLLRSAGARQVLPLRVGGAFHTPLMAPAQARFARALEGVTFTRGHGVVVSGVTGAEVDPDSAPALLTRQIVAPVQWVEVVRRMRRLGVTEVDELGSTTLTTMMRAVR</sequence>